<keyword evidence="2" id="KW-1185">Reference proteome</keyword>
<dbReference type="Proteomes" id="UP001060215">
    <property type="component" value="Chromosome 8"/>
</dbReference>
<comment type="caution">
    <text evidence="1">The sequence shown here is derived from an EMBL/GenBank/DDBJ whole genome shotgun (WGS) entry which is preliminary data.</text>
</comment>
<accession>A0ACC0GIK4</accession>
<evidence type="ECO:0000313" key="2">
    <source>
        <dbReference type="Proteomes" id="UP001060215"/>
    </source>
</evidence>
<name>A0ACC0GIK4_9ERIC</name>
<protein>
    <submittedName>
        <fullName evidence="1">Cysteine-rich receptor-like protein kinase 25</fullName>
    </submittedName>
</protein>
<reference evidence="1 2" key="1">
    <citation type="journal article" date="2022" name="Plant J.">
        <title>Chromosome-level genome of Camellia lanceoleosa provides a valuable resource for understanding genome evolution and self-incompatibility.</title>
        <authorList>
            <person name="Gong W."/>
            <person name="Xiao S."/>
            <person name="Wang L."/>
            <person name="Liao Z."/>
            <person name="Chang Y."/>
            <person name="Mo W."/>
            <person name="Hu G."/>
            <person name="Li W."/>
            <person name="Zhao G."/>
            <person name="Zhu H."/>
            <person name="Hu X."/>
            <person name="Ji K."/>
            <person name="Xiang X."/>
            <person name="Song Q."/>
            <person name="Yuan D."/>
            <person name="Jin S."/>
            <person name="Zhang L."/>
        </authorList>
    </citation>
    <scope>NUCLEOTIDE SEQUENCE [LARGE SCALE GENOMIC DNA]</scope>
    <source>
        <strain evidence="1">SQ_2022a</strain>
    </source>
</reference>
<dbReference type="EMBL" id="CM045765">
    <property type="protein sequence ID" value="KAI8000664.1"/>
    <property type="molecule type" value="Genomic_DNA"/>
</dbReference>
<sequence>MMKSLITILSLFILICLLSLTTTRATPTYLYTECPNTTTYTPNSPYQSNLNTLLSVLSSKSTSINGFYNYTVGLKAPDIAYGLFLCRGDVSTQTCQDCVATATKEIVQNCPNSKVVTTWYDECMLRYSNKSIFSISDQSVRYILVNTENIKDPKRFTNLLGKVMDDVATRASNGVSGKKFATREADFSALQTLYGLAQCTPDITTSDCNTCLRDAISSFPDCCDGRRGGRVLFPSCNVRYETYPFYATPSPPPSSG</sequence>
<organism evidence="1 2">
    <name type="scientific">Camellia lanceoleosa</name>
    <dbReference type="NCBI Taxonomy" id="1840588"/>
    <lineage>
        <taxon>Eukaryota</taxon>
        <taxon>Viridiplantae</taxon>
        <taxon>Streptophyta</taxon>
        <taxon>Embryophyta</taxon>
        <taxon>Tracheophyta</taxon>
        <taxon>Spermatophyta</taxon>
        <taxon>Magnoliopsida</taxon>
        <taxon>eudicotyledons</taxon>
        <taxon>Gunneridae</taxon>
        <taxon>Pentapetalae</taxon>
        <taxon>asterids</taxon>
        <taxon>Ericales</taxon>
        <taxon>Theaceae</taxon>
        <taxon>Camellia</taxon>
    </lineage>
</organism>
<evidence type="ECO:0000313" key="1">
    <source>
        <dbReference type="EMBL" id="KAI8000664.1"/>
    </source>
</evidence>
<gene>
    <name evidence="1" type="ORF">LOK49_LG09G00418</name>
</gene>
<proteinExistence type="predicted"/>